<evidence type="ECO:0000313" key="3">
    <source>
        <dbReference type="EMBL" id="GJE29164.1"/>
    </source>
</evidence>
<gene>
    <name evidence="3" type="ORF">LKMONMHP_4043</name>
</gene>
<dbReference type="EMBL" id="BPQV01000014">
    <property type="protein sequence ID" value="GJE29164.1"/>
    <property type="molecule type" value="Genomic_DNA"/>
</dbReference>
<sequence length="170" mass="18794">MFALLTHFRGLAAYNSWANRRLYAAAAMLPDAAYRQEAGTFFGSLHGTLNHLLVTDRIWLRRLTGTGEAPSRLDAILFEALEPLRAAREAEDARLAAFLDALSLDALSAILDYATTAGTPRRQPVRDVLAHLFNHQTHHRGQAHAILTRLGMAEPPSLDLLAMQRETARA</sequence>
<dbReference type="Proteomes" id="UP001055156">
    <property type="component" value="Unassembled WGS sequence"/>
</dbReference>
<comment type="caution">
    <text evidence="3">The sequence shown here is derived from an EMBL/GenBank/DDBJ whole genome shotgun (WGS) entry which is preliminary data.</text>
</comment>
<protein>
    <recommendedName>
        <fullName evidence="5">Damage-inducible protein DinB</fullName>
    </recommendedName>
</protein>
<dbReference type="Pfam" id="PF05163">
    <property type="entry name" value="DinB"/>
    <property type="match status" value="1"/>
</dbReference>
<reference evidence="3" key="2">
    <citation type="submission" date="2021-08" db="EMBL/GenBank/DDBJ databases">
        <authorList>
            <person name="Tani A."/>
            <person name="Ola A."/>
            <person name="Ogura Y."/>
            <person name="Katsura K."/>
            <person name="Hayashi T."/>
        </authorList>
    </citation>
    <scope>NUCLEOTIDE SEQUENCE</scope>
    <source>
        <strain evidence="3">NBRC 15689</strain>
    </source>
</reference>
<evidence type="ECO:0000313" key="4">
    <source>
        <dbReference type="Proteomes" id="UP001055156"/>
    </source>
</evidence>
<accession>A0ABQ4TEM7</accession>
<dbReference type="InterPro" id="IPR034660">
    <property type="entry name" value="DinB/YfiT-like"/>
</dbReference>
<evidence type="ECO:0008006" key="5">
    <source>
        <dbReference type="Google" id="ProtNLM"/>
    </source>
</evidence>
<keyword evidence="2" id="KW-0479">Metal-binding</keyword>
<dbReference type="RefSeq" id="WP_238313409.1">
    <property type="nucleotide sequence ID" value="NZ_BPQV01000014.1"/>
</dbReference>
<evidence type="ECO:0000256" key="1">
    <source>
        <dbReference type="ARBA" id="ARBA00008635"/>
    </source>
</evidence>
<comment type="similarity">
    <text evidence="1">Belongs to the DinB family.</text>
</comment>
<dbReference type="SUPFAM" id="SSF109854">
    <property type="entry name" value="DinB/YfiT-like putative metalloenzymes"/>
    <property type="match status" value="1"/>
</dbReference>
<reference evidence="3" key="1">
    <citation type="journal article" date="2021" name="Front. Microbiol.">
        <title>Comprehensive Comparative Genomics and Phenotyping of Methylobacterium Species.</title>
        <authorList>
            <person name="Alessa O."/>
            <person name="Ogura Y."/>
            <person name="Fujitani Y."/>
            <person name="Takami H."/>
            <person name="Hayashi T."/>
            <person name="Sahin N."/>
            <person name="Tani A."/>
        </authorList>
    </citation>
    <scope>NUCLEOTIDE SEQUENCE</scope>
    <source>
        <strain evidence="3">NBRC 15689</strain>
    </source>
</reference>
<dbReference type="InterPro" id="IPR007837">
    <property type="entry name" value="DinB"/>
</dbReference>
<dbReference type="PANTHER" id="PTHR37302:SF1">
    <property type="entry name" value="PROTEIN DINB"/>
    <property type="match status" value="1"/>
</dbReference>
<evidence type="ECO:0000256" key="2">
    <source>
        <dbReference type="ARBA" id="ARBA00022723"/>
    </source>
</evidence>
<name>A0ABQ4TEM7_METOR</name>
<keyword evidence="4" id="KW-1185">Reference proteome</keyword>
<proteinExistence type="inferred from homology"/>
<organism evidence="3 4">
    <name type="scientific">Methylobacterium organophilum</name>
    <dbReference type="NCBI Taxonomy" id="410"/>
    <lineage>
        <taxon>Bacteria</taxon>
        <taxon>Pseudomonadati</taxon>
        <taxon>Pseudomonadota</taxon>
        <taxon>Alphaproteobacteria</taxon>
        <taxon>Hyphomicrobiales</taxon>
        <taxon>Methylobacteriaceae</taxon>
        <taxon>Methylobacterium</taxon>
    </lineage>
</organism>
<dbReference type="Gene3D" id="1.20.120.450">
    <property type="entry name" value="dinb family like domain"/>
    <property type="match status" value="1"/>
</dbReference>
<dbReference type="PANTHER" id="PTHR37302">
    <property type="entry name" value="SLR1116 PROTEIN"/>
    <property type="match status" value="1"/>
</dbReference>